<organism evidence="4 5">
    <name type="scientific">Besnoitia besnoiti</name>
    <name type="common">Apicomplexan protozoan</name>
    <dbReference type="NCBI Taxonomy" id="94643"/>
    <lineage>
        <taxon>Eukaryota</taxon>
        <taxon>Sar</taxon>
        <taxon>Alveolata</taxon>
        <taxon>Apicomplexa</taxon>
        <taxon>Conoidasida</taxon>
        <taxon>Coccidia</taxon>
        <taxon>Eucoccidiorida</taxon>
        <taxon>Eimeriorina</taxon>
        <taxon>Sarcocystidae</taxon>
        <taxon>Besnoitia</taxon>
    </lineage>
</organism>
<proteinExistence type="predicted"/>
<keyword evidence="2" id="KW-0812">Transmembrane</keyword>
<sequence>MGQFHGGRVPVLRSFGSAAASVPSPADSEVFSPSVSVTPASAAQQTRSRLPTNSSPRSSARFLLVFSLALLAFFVPGSRRDSERDALRRGARREAPPMASPFLRAQAAVLPVPSASPLRPSPTGPVAVACGKVFKRLLVLHDDPQAKQKFSRLFQRLRENFEVSLLSFPLRGDQKASLLFAQHGEPLYTHVLLLATAQRRLSQELAAALRVFFTSVEHDLEAAEAASSRAAASPSAASGLAASETCPPALRARNLFLAVGPSAHASARSFAASLFAGEPQAPEAEGPARGGSVVADYFEAVRRPQSAAADAQGEPEDDEEAEVDGELFVTRELLDGHPHVVEPLEADEFLLYRGGAHYLPAAAPSPARGLPAEAKERIFDQFFAVLRAPATAFVAPGASKVSREGEETRGEETPHGEDLALASARQSPTGGRAVLLSSGEFCADELLRVADQEEKRGAQRRFANLRVCEDLLLWTFNRRGVLRWSNLKHFKPGETVSPHMYRMKDEIAFAVDIHQLVDDFWQPFYATDVQVEFVMLQPFLRSFLEPPASPQSPTFSHIFQAPDRYGVFKFVLHYRRLGYTVLHVESLAPLRNFKSNDFPRFLPCALPYYATSLLTLIALVLFVVVFLLHREKDSPSRSAQAAESGDKKNA</sequence>
<dbReference type="EMBL" id="NWUJ01000006">
    <property type="protein sequence ID" value="PFH34494.1"/>
    <property type="molecule type" value="Genomic_DNA"/>
</dbReference>
<evidence type="ECO:0000256" key="2">
    <source>
        <dbReference type="SAM" id="Phobius"/>
    </source>
</evidence>
<dbReference type="PANTHER" id="PTHR10830:SF0">
    <property type="entry name" value="DOLICHYL-DIPHOSPHOOLIGOSACCHARIDE--PROTEIN GLYCOSYLTRANSFERASE 48 KDA SUBUNIT"/>
    <property type="match status" value="1"/>
</dbReference>
<dbReference type="PANTHER" id="PTHR10830">
    <property type="entry name" value="DOLICHYL-DIPHOSPHOOLIGOSACCHARIDE--PROTEIN GLYCOSYLTRANSFERASE 48 KDA SUBUNIT"/>
    <property type="match status" value="1"/>
</dbReference>
<feature type="region of interest" description="Disordered" evidence="1">
    <location>
        <begin position="397"/>
        <end position="417"/>
    </location>
</feature>
<dbReference type="AlphaFoldDB" id="A0A2A9MBA6"/>
<dbReference type="STRING" id="94643.A0A2A9MBA6"/>
<name>A0A2A9MBA6_BESBE</name>
<dbReference type="RefSeq" id="XP_029218503.1">
    <property type="nucleotide sequence ID" value="XM_029364920.1"/>
</dbReference>
<dbReference type="KEGG" id="bbes:BESB_065260"/>
<dbReference type="GO" id="GO:0018279">
    <property type="term" value="P:protein N-linked glycosylation via asparagine"/>
    <property type="evidence" value="ECO:0007669"/>
    <property type="project" value="InterPro"/>
</dbReference>
<evidence type="ECO:0000256" key="1">
    <source>
        <dbReference type="SAM" id="MobiDB-lite"/>
    </source>
</evidence>
<keyword evidence="5" id="KW-1185">Reference proteome</keyword>
<dbReference type="InterPro" id="IPR005013">
    <property type="entry name" value="DDOST_48_kDa_subunit"/>
</dbReference>
<dbReference type="OrthoDB" id="29105at2759"/>
<feature type="transmembrane region" description="Helical" evidence="2">
    <location>
        <begin position="606"/>
        <end position="628"/>
    </location>
</feature>
<evidence type="ECO:0000313" key="4">
    <source>
        <dbReference type="EMBL" id="PFH34494.1"/>
    </source>
</evidence>
<evidence type="ECO:0000259" key="3">
    <source>
        <dbReference type="Pfam" id="PF23358"/>
    </source>
</evidence>
<reference evidence="4 5" key="1">
    <citation type="submission" date="2017-09" db="EMBL/GenBank/DDBJ databases">
        <title>Genome sequencing of Besnoitia besnoiti strain Bb-Ger1.</title>
        <authorList>
            <person name="Schares G."/>
            <person name="Venepally P."/>
            <person name="Lorenzi H.A."/>
        </authorList>
    </citation>
    <scope>NUCLEOTIDE SEQUENCE [LARGE SCALE GENOMIC DNA]</scope>
    <source>
        <strain evidence="4 5">Bb-Ger1</strain>
    </source>
</reference>
<keyword evidence="4" id="KW-0808">Transferase</keyword>
<keyword evidence="2" id="KW-1133">Transmembrane helix</keyword>
<protein>
    <submittedName>
        <fullName evidence="4">Dolichyl-diphosphooligosaccharide--protein glycosyltransferase</fullName>
    </submittedName>
</protein>
<dbReference type="UniPathway" id="UPA00378"/>
<gene>
    <name evidence="4" type="ORF">BESB_065260</name>
</gene>
<comment type="caution">
    <text evidence="4">The sequence shown here is derived from an EMBL/GenBank/DDBJ whole genome shotgun (WGS) entry which is preliminary data.</text>
</comment>
<feature type="domain" description="OST48 middle" evidence="3">
    <location>
        <begin position="490"/>
        <end position="629"/>
    </location>
</feature>
<accession>A0A2A9MBA6</accession>
<dbReference type="Pfam" id="PF23358">
    <property type="entry name" value="OST48_MD"/>
    <property type="match status" value="1"/>
</dbReference>
<dbReference type="GO" id="GO:0008250">
    <property type="term" value="C:oligosaccharyltransferase complex"/>
    <property type="evidence" value="ECO:0007669"/>
    <property type="project" value="TreeGrafter"/>
</dbReference>
<feature type="compositionally biased region" description="Basic and acidic residues" evidence="1">
    <location>
        <begin position="401"/>
        <end position="417"/>
    </location>
</feature>
<dbReference type="GO" id="GO:0016740">
    <property type="term" value="F:transferase activity"/>
    <property type="evidence" value="ECO:0007669"/>
    <property type="project" value="UniProtKB-KW"/>
</dbReference>
<keyword evidence="2" id="KW-0472">Membrane</keyword>
<dbReference type="InterPro" id="IPR055459">
    <property type="entry name" value="OST48_MD"/>
</dbReference>
<dbReference type="GeneID" id="40311453"/>
<dbReference type="VEuPathDB" id="ToxoDB:BESB_065260"/>
<dbReference type="Proteomes" id="UP000224006">
    <property type="component" value="Chromosome VI"/>
</dbReference>
<evidence type="ECO:0000313" key="5">
    <source>
        <dbReference type="Proteomes" id="UP000224006"/>
    </source>
</evidence>